<gene>
    <name evidence="1" type="ORF">VSDG_00493</name>
</gene>
<dbReference type="AlphaFoldDB" id="A0A423WPB8"/>
<protein>
    <submittedName>
        <fullName evidence="1">Uncharacterized protein</fullName>
    </submittedName>
</protein>
<keyword evidence="2" id="KW-1185">Reference proteome</keyword>
<dbReference type="Proteomes" id="UP000284375">
    <property type="component" value="Unassembled WGS sequence"/>
</dbReference>
<sequence length="192" mass="21998">MSFISPTQNHHYGAMPNPQNTTGAQYYLMQTLGQGVQRVPVPHPTEHLARRAARLRRRHQLQMALAQGANQHANQNANAHRARPRHRGNTLHVRETEFQRRLKEQAKELERNLKRYGTSDPKELILKADIFLLGDVLRACTPKQLKAMHEIAVALKKENEDVPAHTAQLFNTLLGRDIMMPLEARTFEIALR</sequence>
<proteinExistence type="predicted"/>
<dbReference type="OrthoDB" id="5236213at2759"/>
<accession>A0A423WPB8</accession>
<evidence type="ECO:0000313" key="1">
    <source>
        <dbReference type="EMBL" id="ROW05286.1"/>
    </source>
</evidence>
<name>A0A423WPB8_CYTCH</name>
<comment type="caution">
    <text evidence="1">The sequence shown here is derived from an EMBL/GenBank/DDBJ whole genome shotgun (WGS) entry which is preliminary data.</text>
</comment>
<dbReference type="EMBL" id="LJZO01000001">
    <property type="protein sequence ID" value="ROW05286.1"/>
    <property type="molecule type" value="Genomic_DNA"/>
</dbReference>
<evidence type="ECO:0000313" key="2">
    <source>
        <dbReference type="Proteomes" id="UP000284375"/>
    </source>
</evidence>
<reference evidence="1 2" key="1">
    <citation type="submission" date="2015-09" db="EMBL/GenBank/DDBJ databases">
        <title>Host preference determinants of Valsa canker pathogens revealed by comparative genomics.</title>
        <authorList>
            <person name="Yin Z."/>
            <person name="Huang L."/>
        </authorList>
    </citation>
    <scope>NUCLEOTIDE SEQUENCE [LARGE SCALE GENOMIC DNA]</scope>
    <source>
        <strain evidence="1 2">YSFL</strain>
    </source>
</reference>
<organism evidence="1 2">
    <name type="scientific">Cytospora chrysosperma</name>
    <name type="common">Cytospora canker fungus</name>
    <name type="synonym">Sphaeria chrysosperma</name>
    <dbReference type="NCBI Taxonomy" id="252740"/>
    <lineage>
        <taxon>Eukaryota</taxon>
        <taxon>Fungi</taxon>
        <taxon>Dikarya</taxon>
        <taxon>Ascomycota</taxon>
        <taxon>Pezizomycotina</taxon>
        <taxon>Sordariomycetes</taxon>
        <taxon>Sordariomycetidae</taxon>
        <taxon>Diaporthales</taxon>
        <taxon>Cytosporaceae</taxon>
        <taxon>Cytospora</taxon>
    </lineage>
</organism>